<dbReference type="EMBL" id="GBRD01008741">
    <property type="protein sequence ID" value="JAG57080.1"/>
    <property type="molecule type" value="Transcribed_RNA"/>
</dbReference>
<evidence type="ECO:0008006" key="3">
    <source>
        <dbReference type="Google" id="ProtNLM"/>
    </source>
</evidence>
<accession>A0A0K8SW27</accession>
<protein>
    <recommendedName>
        <fullName evidence="3">Endonuclease-reverse transcriptase</fullName>
    </recommendedName>
</protein>
<reference evidence="2" key="1">
    <citation type="submission" date="2014-09" db="EMBL/GenBank/DDBJ databases">
        <authorList>
            <person name="Magalhaes I.L.F."/>
            <person name="Oliveira U."/>
            <person name="Santos F.R."/>
            <person name="Vidigal T.H.D.A."/>
            <person name="Brescovit A.D."/>
            <person name="Santos A.J."/>
        </authorList>
    </citation>
    <scope>NUCLEOTIDE SEQUENCE</scope>
</reference>
<feature type="region of interest" description="Disordered" evidence="1">
    <location>
        <begin position="142"/>
        <end position="165"/>
    </location>
</feature>
<sequence length="165" mass="19716">FGLVPQLKSRVISRTTKLRLCKTLIRPVLTYGSETWTLTRALEEDLRSFERKVLRRILGATCDPEELTWRRRTNQEVMDLYKDWDVIRFIKVGRLRWAGHVARMNPQEPPRKILDEKIHAKRRIGRPKLRWLDCVTSDHTNSLRQETGEQQHKTERTGGYHYRRP</sequence>
<dbReference type="PANTHER" id="PTHR47027:SF20">
    <property type="entry name" value="REVERSE TRANSCRIPTASE-LIKE PROTEIN WITH RNA-DIRECTED DNA POLYMERASE DOMAIN"/>
    <property type="match status" value="1"/>
</dbReference>
<evidence type="ECO:0000256" key="1">
    <source>
        <dbReference type="SAM" id="MobiDB-lite"/>
    </source>
</evidence>
<organism evidence="2">
    <name type="scientific">Lygus hesperus</name>
    <name type="common">Western plant bug</name>
    <dbReference type="NCBI Taxonomy" id="30085"/>
    <lineage>
        <taxon>Eukaryota</taxon>
        <taxon>Metazoa</taxon>
        <taxon>Ecdysozoa</taxon>
        <taxon>Arthropoda</taxon>
        <taxon>Hexapoda</taxon>
        <taxon>Insecta</taxon>
        <taxon>Pterygota</taxon>
        <taxon>Neoptera</taxon>
        <taxon>Paraneoptera</taxon>
        <taxon>Hemiptera</taxon>
        <taxon>Heteroptera</taxon>
        <taxon>Panheteroptera</taxon>
        <taxon>Cimicomorpha</taxon>
        <taxon>Miridae</taxon>
        <taxon>Mirini</taxon>
        <taxon>Lygus</taxon>
    </lineage>
</organism>
<evidence type="ECO:0000313" key="2">
    <source>
        <dbReference type="EMBL" id="JAG57080.1"/>
    </source>
</evidence>
<dbReference type="PANTHER" id="PTHR47027">
    <property type="entry name" value="REVERSE TRANSCRIPTASE DOMAIN-CONTAINING PROTEIN"/>
    <property type="match status" value="1"/>
</dbReference>
<name>A0A0K8SW27_LYGHE</name>
<dbReference type="AlphaFoldDB" id="A0A0K8SW27"/>
<feature type="compositionally biased region" description="Basic and acidic residues" evidence="1">
    <location>
        <begin position="146"/>
        <end position="158"/>
    </location>
</feature>
<feature type="non-terminal residue" evidence="2">
    <location>
        <position position="1"/>
    </location>
</feature>
<proteinExistence type="predicted"/>